<feature type="transmembrane region" description="Helical" evidence="1">
    <location>
        <begin position="97"/>
        <end position="123"/>
    </location>
</feature>
<dbReference type="AlphaFoldDB" id="A0A017HU63"/>
<dbReference type="HOGENOM" id="CLU_1214082_0_0_5"/>
<sequence>MTAAILHASTRPLPNRIIDARVWLTLARAGTVVFAAGLATLLLLHRWDEAKIAAAFFAPLAALMVARHGLPSLLVAVIVGCFLISGAGWAWDWYGLFWWFDVVLHFVNPLVMMAGSMFMLWKADLLAHAPRKGRFVLWSTAIGFALGVGWEVIEWTYLPFEWPDTILDVVMDTAGAALGGSFAIWLIEQRGLAPAGHRHEHLLRLGAWARHRVPRPVPAPIRAAPPRR</sequence>
<protein>
    <submittedName>
        <fullName evidence="2">Uncharacterized protein</fullName>
    </submittedName>
</protein>
<reference evidence="2 3" key="1">
    <citation type="submission" date="2013-02" db="EMBL/GenBank/DDBJ databases">
        <authorList>
            <person name="Fiebig A."/>
            <person name="Goeker M."/>
            <person name="Klenk H.-P.P."/>
        </authorList>
    </citation>
    <scope>NUCLEOTIDE SEQUENCE [LARGE SCALE GENOMIC DNA]</scope>
    <source>
        <strain evidence="2 3">DSM 19309</strain>
    </source>
</reference>
<dbReference type="STRING" id="442562.Rumeso_00602"/>
<evidence type="ECO:0000256" key="1">
    <source>
        <dbReference type="SAM" id="Phobius"/>
    </source>
</evidence>
<dbReference type="OrthoDB" id="4966203at2"/>
<proteinExistence type="predicted"/>
<keyword evidence="1" id="KW-0812">Transmembrane</keyword>
<dbReference type="RefSeq" id="WP_037281242.1">
    <property type="nucleotide sequence ID" value="NZ_KK088582.1"/>
</dbReference>
<keyword evidence="1" id="KW-1133">Transmembrane helix</keyword>
<accession>A0A017HU63</accession>
<keyword evidence="1" id="KW-0472">Membrane</keyword>
<gene>
    <name evidence="2" type="ORF">Rumeso_00602</name>
</gene>
<evidence type="ECO:0000313" key="2">
    <source>
        <dbReference type="EMBL" id="EYD77875.1"/>
    </source>
</evidence>
<dbReference type="EMBL" id="AOSK01000021">
    <property type="protein sequence ID" value="EYD77875.1"/>
    <property type="molecule type" value="Genomic_DNA"/>
</dbReference>
<organism evidence="2 3">
    <name type="scientific">Rubellimicrobium mesophilum DSM 19309</name>
    <dbReference type="NCBI Taxonomy" id="442562"/>
    <lineage>
        <taxon>Bacteria</taxon>
        <taxon>Pseudomonadati</taxon>
        <taxon>Pseudomonadota</taxon>
        <taxon>Alphaproteobacteria</taxon>
        <taxon>Rhodobacterales</taxon>
        <taxon>Roseobacteraceae</taxon>
        <taxon>Rubellimicrobium</taxon>
    </lineage>
</organism>
<comment type="caution">
    <text evidence="2">The sequence shown here is derived from an EMBL/GenBank/DDBJ whole genome shotgun (WGS) entry which is preliminary data.</text>
</comment>
<name>A0A017HU63_9RHOB</name>
<feature type="transmembrane region" description="Helical" evidence="1">
    <location>
        <begin position="73"/>
        <end position="91"/>
    </location>
</feature>
<dbReference type="Proteomes" id="UP000019666">
    <property type="component" value="Unassembled WGS sequence"/>
</dbReference>
<feature type="transmembrane region" description="Helical" evidence="1">
    <location>
        <begin position="165"/>
        <end position="187"/>
    </location>
</feature>
<evidence type="ECO:0000313" key="3">
    <source>
        <dbReference type="Proteomes" id="UP000019666"/>
    </source>
</evidence>
<feature type="transmembrane region" description="Helical" evidence="1">
    <location>
        <begin position="135"/>
        <end position="153"/>
    </location>
</feature>
<keyword evidence="3" id="KW-1185">Reference proteome</keyword>
<feature type="transmembrane region" description="Helical" evidence="1">
    <location>
        <begin position="21"/>
        <end position="44"/>
    </location>
</feature>